<protein>
    <submittedName>
        <fullName evidence="1">Uncharacterized protein</fullName>
    </submittedName>
</protein>
<reference evidence="1 2" key="1">
    <citation type="submission" date="2015-07" db="EMBL/GenBank/DDBJ databases">
        <authorList>
            <consortium name="Pathogen Informatics"/>
        </authorList>
    </citation>
    <scope>NUCLEOTIDE SEQUENCE [LARGE SCALE GENOMIC DNA]</scope>
    <source>
        <strain evidence="1 2">A316</strain>
    </source>
</reference>
<evidence type="ECO:0000313" key="2">
    <source>
        <dbReference type="Proteomes" id="UP000041770"/>
    </source>
</evidence>
<gene>
    <name evidence="1" type="ORF">ERS013200_02760</name>
</gene>
<organism evidence="1 2">
    <name type="scientific">Vibrio cholerae</name>
    <dbReference type="NCBI Taxonomy" id="666"/>
    <lineage>
        <taxon>Bacteria</taxon>
        <taxon>Pseudomonadati</taxon>
        <taxon>Pseudomonadota</taxon>
        <taxon>Gammaproteobacteria</taxon>
        <taxon>Vibrionales</taxon>
        <taxon>Vibrionaceae</taxon>
        <taxon>Vibrio</taxon>
    </lineage>
</organism>
<proteinExistence type="predicted"/>
<dbReference type="Proteomes" id="UP000041770">
    <property type="component" value="Unassembled WGS sequence"/>
</dbReference>
<evidence type="ECO:0000313" key="1">
    <source>
        <dbReference type="EMBL" id="CSC97059.1"/>
    </source>
</evidence>
<dbReference type="AlphaFoldDB" id="A0A655PI40"/>
<sequence length="46" mass="4732">MPAAFPASRSSRLNLLGDNKVASAIPNGGVQMAIPTPPISQGWVLT</sequence>
<name>A0A655PI40_VIBCL</name>
<accession>A0A655PI40</accession>
<dbReference type="EMBL" id="CWQY01000020">
    <property type="protein sequence ID" value="CSC97059.1"/>
    <property type="molecule type" value="Genomic_DNA"/>
</dbReference>